<sequence length="233" mass="24129">MTTASNPDDRDARAAALVIAGVLGAGVAHELRNLLAAIESALYLARRHADDPARLTGHLGRAEDEVRKGQAVIDRVLGLARGEPLGKEIVSVAEIVTSAERELLEGDVTIEVSVTPPELEVACDPILLERVLVNLLLNAREALEGRASGRITLRAWAAGAAVIVDVEDDGPGIDPAIAARLFEPSVTSKPTGTGLGLALCRTIVRGHGGTIEALAAPSGGALFRITLPAKGAD</sequence>
<dbReference type="RefSeq" id="WP_338046377.1">
    <property type="nucleotide sequence ID" value="NZ_WJIE01000003.1"/>
</dbReference>
<comment type="catalytic activity">
    <reaction evidence="1">
        <text>ATP + protein L-histidine = ADP + protein N-phospho-L-histidine.</text>
        <dbReference type="EC" id="2.7.13.3"/>
    </reaction>
</comment>
<comment type="caution">
    <text evidence="10">The sequence shown here is derived from an EMBL/GenBank/DDBJ whole genome shotgun (WGS) entry which is preliminary data.</text>
</comment>
<dbReference type="PROSITE" id="PS50109">
    <property type="entry name" value="HIS_KIN"/>
    <property type="match status" value="1"/>
</dbReference>
<dbReference type="Pfam" id="PF02518">
    <property type="entry name" value="HATPase_c"/>
    <property type="match status" value="1"/>
</dbReference>
<evidence type="ECO:0000256" key="1">
    <source>
        <dbReference type="ARBA" id="ARBA00000085"/>
    </source>
</evidence>
<dbReference type="InterPro" id="IPR005467">
    <property type="entry name" value="His_kinase_dom"/>
</dbReference>
<evidence type="ECO:0000256" key="7">
    <source>
        <dbReference type="ARBA" id="ARBA00022840"/>
    </source>
</evidence>
<organism evidence="10 11">
    <name type="scientific">Polyangium spumosum</name>
    <dbReference type="NCBI Taxonomy" id="889282"/>
    <lineage>
        <taxon>Bacteria</taxon>
        <taxon>Pseudomonadati</taxon>
        <taxon>Myxococcota</taxon>
        <taxon>Polyangia</taxon>
        <taxon>Polyangiales</taxon>
        <taxon>Polyangiaceae</taxon>
        <taxon>Polyangium</taxon>
    </lineage>
</organism>
<evidence type="ECO:0000313" key="11">
    <source>
        <dbReference type="Proteomes" id="UP000440224"/>
    </source>
</evidence>
<evidence type="ECO:0000256" key="4">
    <source>
        <dbReference type="ARBA" id="ARBA00022679"/>
    </source>
</evidence>
<evidence type="ECO:0000256" key="2">
    <source>
        <dbReference type="ARBA" id="ARBA00012438"/>
    </source>
</evidence>
<keyword evidence="3" id="KW-0597">Phosphoprotein</keyword>
<dbReference type="Pfam" id="PF00512">
    <property type="entry name" value="HisKA"/>
    <property type="match status" value="1"/>
</dbReference>
<feature type="domain" description="Histidine kinase" evidence="9">
    <location>
        <begin position="26"/>
        <end position="231"/>
    </location>
</feature>
<evidence type="ECO:0000259" key="9">
    <source>
        <dbReference type="PROSITE" id="PS50109"/>
    </source>
</evidence>
<dbReference type="InterPro" id="IPR003661">
    <property type="entry name" value="HisK_dim/P_dom"/>
</dbReference>
<accession>A0A6N7PLQ3</accession>
<keyword evidence="7" id="KW-0067">ATP-binding</keyword>
<keyword evidence="5" id="KW-0547">Nucleotide-binding</keyword>
<dbReference type="Gene3D" id="1.10.287.130">
    <property type="match status" value="1"/>
</dbReference>
<dbReference type="PRINTS" id="PR00344">
    <property type="entry name" value="BCTRLSENSOR"/>
</dbReference>
<dbReference type="SMART" id="SM00388">
    <property type="entry name" value="HisKA"/>
    <property type="match status" value="1"/>
</dbReference>
<reference evidence="10 11" key="1">
    <citation type="submission" date="2019-10" db="EMBL/GenBank/DDBJ databases">
        <title>A soil myxobacterium in the family Polyangiaceae.</title>
        <authorList>
            <person name="Li Y."/>
            <person name="Wang J."/>
        </authorList>
    </citation>
    <scope>NUCLEOTIDE SEQUENCE [LARGE SCALE GENOMIC DNA]</scope>
    <source>
        <strain evidence="10 11">DSM 14734</strain>
    </source>
</reference>
<keyword evidence="11" id="KW-1185">Reference proteome</keyword>
<dbReference type="InterPro" id="IPR004358">
    <property type="entry name" value="Sig_transdc_His_kin-like_C"/>
</dbReference>
<dbReference type="Proteomes" id="UP000440224">
    <property type="component" value="Unassembled WGS sequence"/>
</dbReference>
<dbReference type="EC" id="2.7.13.3" evidence="2"/>
<dbReference type="AlphaFoldDB" id="A0A6N7PLQ3"/>
<dbReference type="SUPFAM" id="SSF55874">
    <property type="entry name" value="ATPase domain of HSP90 chaperone/DNA topoisomerase II/histidine kinase"/>
    <property type="match status" value="1"/>
</dbReference>
<evidence type="ECO:0000256" key="3">
    <source>
        <dbReference type="ARBA" id="ARBA00022553"/>
    </source>
</evidence>
<gene>
    <name evidence="10" type="ORF">GF068_13840</name>
</gene>
<proteinExistence type="predicted"/>
<dbReference type="InterPro" id="IPR003594">
    <property type="entry name" value="HATPase_dom"/>
</dbReference>
<dbReference type="InterPro" id="IPR036890">
    <property type="entry name" value="HATPase_C_sf"/>
</dbReference>
<dbReference type="GO" id="GO:0005524">
    <property type="term" value="F:ATP binding"/>
    <property type="evidence" value="ECO:0007669"/>
    <property type="project" value="UniProtKB-KW"/>
</dbReference>
<evidence type="ECO:0000256" key="8">
    <source>
        <dbReference type="ARBA" id="ARBA00023012"/>
    </source>
</evidence>
<dbReference type="GO" id="GO:0000155">
    <property type="term" value="F:phosphorelay sensor kinase activity"/>
    <property type="evidence" value="ECO:0007669"/>
    <property type="project" value="InterPro"/>
</dbReference>
<protein>
    <recommendedName>
        <fullName evidence="2">histidine kinase</fullName>
        <ecNumber evidence="2">2.7.13.3</ecNumber>
    </recommendedName>
</protein>
<dbReference type="InterPro" id="IPR036097">
    <property type="entry name" value="HisK_dim/P_sf"/>
</dbReference>
<evidence type="ECO:0000256" key="6">
    <source>
        <dbReference type="ARBA" id="ARBA00022777"/>
    </source>
</evidence>
<keyword evidence="4" id="KW-0808">Transferase</keyword>
<dbReference type="PANTHER" id="PTHR43065">
    <property type="entry name" value="SENSOR HISTIDINE KINASE"/>
    <property type="match status" value="1"/>
</dbReference>
<evidence type="ECO:0000313" key="10">
    <source>
        <dbReference type="EMBL" id="MRG93003.1"/>
    </source>
</evidence>
<keyword evidence="8" id="KW-0902">Two-component regulatory system</keyword>
<dbReference type="PANTHER" id="PTHR43065:SF10">
    <property type="entry name" value="PEROXIDE STRESS-ACTIVATED HISTIDINE KINASE MAK3"/>
    <property type="match status" value="1"/>
</dbReference>
<evidence type="ECO:0000256" key="5">
    <source>
        <dbReference type="ARBA" id="ARBA00022741"/>
    </source>
</evidence>
<name>A0A6N7PLQ3_9BACT</name>
<keyword evidence="6 10" id="KW-0418">Kinase</keyword>
<dbReference type="Gene3D" id="3.30.565.10">
    <property type="entry name" value="Histidine kinase-like ATPase, C-terminal domain"/>
    <property type="match status" value="1"/>
</dbReference>
<dbReference type="SMART" id="SM00387">
    <property type="entry name" value="HATPase_c"/>
    <property type="match status" value="1"/>
</dbReference>
<dbReference type="CDD" id="cd00082">
    <property type="entry name" value="HisKA"/>
    <property type="match status" value="1"/>
</dbReference>
<dbReference type="EMBL" id="WJIE01000003">
    <property type="protein sequence ID" value="MRG93003.1"/>
    <property type="molecule type" value="Genomic_DNA"/>
</dbReference>
<dbReference type="SUPFAM" id="SSF47384">
    <property type="entry name" value="Homodimeric domain of signal transducing histidine kinase"/>
    <property type="match status" value="1"/>
</dbReference>